<accession>A0A553RHK7</accession>
<dbReference type="InterPro" id="IPR001766">
    <property type="entry name" value="Fork_head_dom"/>
</dbReference>
<dbReference type="PROSITE" id="PS00658">
    <property type="entry name" value="FORK_HEAD_2"/>
    <property type="match status" value="1"/>
</dbReference>
<dbReference type="EMBL" id="SRMA01024060">
    <property type="protein sequence ID" value="TRZ01665.1"/>
    <property type="molecule type" value="Genomic_DNA"/>
</dbReference>
<evidence type="ECO:0000256" key="7">
    <source>
        <dbReference type="ARBA" id="ARBA00034870"/>
    </source>
</evidence>
<dbReference type="SUPFAM" id="SSF46785">
    <property type="entry name" value="Winged helix' DNA-binding domain"/>
    <property type="match status" value="1"/>
</dbReference>
<gene>
    <name evidence="11" type="ORF">DNTS_006150</name>
</gene>
<keyword evidence="3 8" id="KW-0238">DNA-binding</keyword>
<evidence type="ECO:0000256" key="9">
    <source>
        <dbReference type="SAM" id="MobiDB-lite"/>
    </source>
</evidence>
<proteinExistence type="predicted"/>
<keyword evidence="5 8" id="KW-0539">Nucleus</keyword>
<dbReference type="SMART" id="SM00339">
    <property type="entry name" value="FH"/>
    <property type="match status" value="1"/>
</dbReference>
<feature type="compositionally biased region" description="Pro residues" evidence="9">
    <location>
        <begin position="277"/>
        <end position="287"/>
    </location>
</feature>
<dbReference type="InterPro" id="IPR047119">
    <property type="entry name" value="FOXN2/3-like"/>
</dbReference>
<keyword evidence="12" id="KW-1185">Reference proteome</keyword>
<evidence type="ECO:0000313" key="11">
    <source>
        <dbReference type="EMBL" id="TRZ01665.1"/>
    </source>
</evidence>
<sequence length="620" mass="67799">MTAVVMCEASTKGGRKRVLDVLLMRLQRNCGNESSLGTRGTLGVGDVASHKSTEGSYRSIVSEIRGLGGSAVLSLTSESRGLRTSLENPEAECSQVTFTKLRSDKGVRERGNGVNECWGLPGLSLWASVLSNSNGKVLAWNLQDCDGERDRLLDEKHAVDLIESPLQAGGLDDLASSFSLCESCQLGRMGPVVMPPGKKVVDPSSGSLARALTPLYQDTEADDLSLSLSASLSRAQDEELTSLSWLHESTDLLTRMGHSGLRSVSPVQDGSAGNEPSPSPSSSPEPSFPCTGPSRKPPYSFSCLIFMAIEDAPSKRLPVKDIYGWILEHFPYFASAPTGWKNSVRHNLSLNKCFKKVDKDRSQSIGKGSLWSIDPDYRHNLIQALKKTPYQPYSPRLPKPSTSPSVSPQQYHSPPLWPGSALFGKNGGVLLQVPQRVIQHGSHVAAQGLFPVIRPLPLSPVSKRTTAVRSALGDFLSRAKHSVLIESPSNCDEQQEDHTYSSWQCPLSSSPSTCPTQDSSIPRTLSTELKLEQKDFPLDRRLGMWTKGHLQTPRDTLPLKKRRAENILVKEEEDEEEEDEEMKEAAGSLLHLAGVVRSSLSKKIIKVQKELKEEDGELEQ</sequence>
<protein>
    <recommendedName>
        <fullName evidence="7">Forkhead box protein N3</fullName>
    </recommendedName>
</protein>
<dbReference type="PRINTS" id="PR00053">
    <property type="entry name" value="FORKHEAD"/>
</dbReference>
<dbReference type="PROSITE" id="PS50039">
    <property type="entry name" value="FORK_HEAD_3"/>
    <property type="match status" value="1"/>
</dbReference>
<reference evidence="11 12" key="1">
    <citation type="journal article" date="2019" name="Sci. Data">
        <title>Hybrid genome assembly and annotation of Danionella translucida.</title>
        <authorList>
            <person name="Kadobianskyi M."/>
            <person name="Schulze L."/>
            <person name="Schuelke M."/>
            <person name="Judkewitz B."/>
        </authorList>
    </citation>
    <scope>NUCLEOTIDE SEQUENCE [LARGE SCALE GENOMIC DNA]</scope>
    <source>
        <strain evidence="11 12">Bolton</strain>
    </source>
</reference>
<evidence type="ECO:0000256" key="2">
    <source>
        <dbReference type="ARBA" id="ARBA00023015"/>
    </source>
</evidence>
<dbReference type="GO" id="GO:0000987">
    <property type="term" value="F:cis-regulatory region sequence-specific DNA binding"/>
    <property type="evidence" value="ECO:0007669"/>
    <property type="project" value="TreeGrafter"/>
</dbReference>
<dbReference type="PANTHER" id="PTHR13962:SF32">
    <property type="entry name" value="FORKHEAD BOX PROTEIN N3"/>
    <property type="match status" value="1"/>
</dbReference>
<dbReference type="GO" id="GO:0003700">
    <property type="term" value="F:DNA-binding transcription factor activity"/>
    <property type="evidence" value="ECO:0007669"/>
    <property type="project" value="InterPro"/>
</dbReference>
<dbReference type="PANTHER" id="PTHR13962">
    <property type="entry name" value="FORKHEAD BOX PROTEIN N3-LIKE PROTEIN-RELATED"/>
    <property type="match status" value="1"/>
</dbReference>
<comment type="subcellular location">
    <subcellularLocation>
        <location evidence="1 8">Nucleus</location>
    </subcellularLocation>
</comment>
<dbReference type="Gene3D" id="1.10.10.10">
    <property type="entry name" value="Winged helix-like DNA-binding domain superfamily/Winged helix DNA-binding domain"/>
    <property type="match status" value="1"/>
</dbReference>
<evidence type="ECO:0000256" key="3">
    <source>
        <dbReference type="ARBA" id="ARBA00023125"/>
    </source>
</evidence>
<feature type="region of interest" description="Disordered" evidence="9">
    <location>
        <begin position="390"/>
        <end position="411"/>
    </location>
</feature>
<evidence type="ECO:0000256" key="1">
    <source>
        <dbReference type="ARBA" id="ARBA00004123"/>
    </source>
</evidence>
<feature type="region of interest" description="Disordered" evidence="9">
    <location>
        <begin position="260"/>
        <end position="293"/>
    </location>
</feature>
<dbReference type="AlphaFoldDB" id="A0A553RHK7"/>
<dbReference type="InterPro" id="IPR047404">
    <property type="entry name" value="FH_FOXN3"/>
</dbReference>
<dbReference type="Pfam" id="PF00250">
    <property type="entry name" value="Forkhead"/>
    <property type="match status" value="1"/>
</dbReference>
<dbReference type="Proteomes" id="UP000316079">
    <property type="component" value="Unassembled WGS sequence"/>
</dbReference>
<dbReference type="GO" id="GO:0005634">
    <property type="term" value="C:nucleus"/>
    <property type="evidence" value="ECO:0007669"/>
    <property type="project" value="UniProtKB-SubCell"/>
</dbReference>
<keyword evidence="2" id="KW-0805">Transcription regulation</keyword>
<feature type="compositionally biased region" description="Polar residues" evidence="9">
    <location>
        <begin position="400"/>
        <end position="411"/>
    </location>
</feature>
<comment type="function">
    <text evidence="6">Acts as a transcriptional repressor. May be involved in DNA damage-inducible cell cycle arrests (checkpoints).</text>
</comment>
<keyword evidence="4" id="KW-0804">Transcription</keyword>
<evidence type="ECO:0000256" key="8">
    <source>
        <dbReference type="PROSITE-ProRule" id="PRU00089"/>
    </source>
</evidence>
<comment type="caution">
    <text evidence="11">The sequence shown here is derived from an EMBL/GenBank/DDBJ whole genome shotgun (WGS) entry which is preliminary data.</text>
</comment>
<dbReference type="CDD" id="cd20059">
    <property type="entry name" value="FH_FOXN3"/>
    <property type="match status" value="1"/>
</dbReference>
<dbReference type="OrthoDB" id="5954824at2759"/>
<feature type="DNA-binding region" description="Fork-head" evidence="8">
    <location>
        <begin position="296"/>
        <end position="383"/>
    </location>
</feature>
<evidence type="ECO:0000313" key="12">
    <source>
        <dbReference type="Proteomes" id="UP000316079"/>
    </source>
</evidence>
<dbReference type="InterPro" id="IPR036388">
    <property type="entry name" value="WH-like_DNA-bd_sf"/>
</dbReference>
<evidence type="ECO:0000256" key="6">
    <source>
        <dbReference type="ARBA" id="ARBA00034657"/>
    </source>
</evidence>
<evidence type="ECO:0000256" key="5">
    <source>
        <dbReference type="ARBA" id="ARBA00023242"/>
    </source>
</evidence>
<dbReference type="STRING" id="623744.A0A553RHK7"/>
<dbReference type="InterPro" id="IPR036390">
    <property type="entry name" value="WH_DNA-bd_sf"/>
</dbReference>
<dbReference type="InterPro" id="IPR030456">
    <property type="entry name" value="TF_fork_head_CS_2"/>
</dbReference>
<name>A0A553RHK7_9TELE</name>
<dbReference type="InterPro" id="IPR018122">
    <property type="entry name" value="TF_fork_head_CS_1"/>
</dbReference>
<dbReference type="PROSITE" id="PS00657">
    <property type="entry name" value="FORK_HEAD_1"/>
    <property type="match status" value="1"/>
</dbReference>
<evidence type="ECO:0000256" key="4">
    <source>
        <dbReference type="ARBA" id="ARBA00023163"/>
    </source>
</evidence>
<evidence type="ECO:0000259" key="10">
    <source>
        <dbReference type="PROSITE" id="PS50039"/>
    </source>
</evidence>
<feature type="domain" description="Fork-head" evidence="10">
    <location>
        <begin position="296"/>
        <end position="383"/>
    </location>
</feature>
<organism evidence="11 12">
    <name type="scientific">Danionella cerebrum</name>
    <dbReference type="NCBI Taxonomy" id="2873325"/>
    <lineage>
        <taxon>Eukaryota</taxon>
        <taxon>Metazoa</taxon>
        <taxon>Chordata</taxon>
        <taxon>Craniata</taxon>
        <taxon>Vertebrata</taxon>
        <taxon>Euteleostomi</taxon>
        <taxon>Actinopterygii</taxon>
        <taxon>Neopterygii</taxon>
        <taxon>Teleostei</taxon>
        <taxon>Ostariophysi</taxon>
        <taxon>Cypriniformes</taxon>
        <taxon>Danionidae</taxon>
        <taxon>Danioninae</taxon>
        <taxon>Danionella</taxon>
    </lineage>
</organism>